<dbReference type="PROSITE" id="PS51257">
    <property type="entry name" value="PROKAR_LIPOPROTEIN"/>
    <property type="match status" value="1"/>
</dbReference>
<dbReference type="InterPro" id="IPR027304">
    <property type="entry name" value="Trigger_fact/SurA_dom_sf"/>
</dbReference>
<reference evidence="2 3" key="1">
    <citation type="submission" date="2024-07" db="EMBL/GenBank/DDBJ databases">
        <title>Novosphingobium kalidii RD2P27.</title>
        <authorList>
            <person name="Sun J.-Q."/>
        </authorList>
    </citation>
    <scope>NUCLEOTIDE SEQUENCE [LARGE SCALE GENOMIC DNA]</scope>
    <source>
        <strain evidence="2 3">RD2P27</strain>
    </source>
</reference>
<dbReference type="EMBL" id="JBEWLY010000007">
    <property type="protein sequence ID" value="MET1754400.1"/>
    <property type="molecule type" value="Genomic_DNA"/>
</dbReference>
<name>A0ABV2CXT8_9SPHN</name>
<evidence type="ECO:0000313" key="2">
    <source>
        <dbReference type="EMBL" id="MET1754400.1"/>
    </source>
</evidence>
<gene>
    <name evidence="2" type="ORF">ABVV53_02810</name>
</gene>
<dbReference type="Proteomes" id="UP001548713">
    <property type="component" value="Unassembled WGS sequence"/>
</dbReference>
<sequence>MRLLRSGAGAARLLLAFGMLVTIAACGEKTPNGQVVAVVDGEEVTRRELAFEPEAGTSGEGTAQPALAALLSGVIDRKLAVAEARRLDLDQTPEYLARAKRLDEVMLSRTLFDRWAEDAPEPSEGAVASFISTNPQRFEGRKLFLVDRIQAASTSPAEALKPLQSNDAVASYLDSHSQPYGRERTVLDSATLPFDLYQQIVALPAETPLVLAHNGALVSLAVLQAKDAPPAPVDRTAMAITALKQEAVQEKLLALRKDAEISYQPGYAPTTTPSAELAAKRN</sequence>
<keyword evidence="3" id="KW-1185">Reference proteome</keyword>
<dbReference type="RefSeq" id="WP_353982804.1">
    <property type="nucleotide sequence ID" value="NZ_JBEWLY010000007.1"/>
</dbReference>
<evidence type="ECO:0000313" key="3">
    <source>
        <dbReference type="Proteomes" id="UP001548713"/>
    </source>
</evidence>
<organism evidence="2 3">
    <name type="scientific">Novosphingobium kalidii</name>
    <dbReference type="NCBI Taxonomy" id="3230299"/>
    <lineage>
        <taxon>Bacteria</taxon>
        <taxon>Pseudomonadati</taxon>
        <taxon>Pseudomonadota</taxon>
        <taxon>Alphaproteobacteria</taxon>
        <taxon>Sphingomonadales</taxon>
        <taxon>Sphingomonadaceae</taxon>
        <taxon>Novosphingobium</taxon>
    </lineage>
</organism>
<evidence type="ECO:0000256" key="1">
    <source>
        <dbReference type="SAM" id="SignalP"/>
    </source>
</evidence>
<feature type="signal peptide" evidence="1">
    <location>
        <begin position="1"/>
        <end position="24"/>
    </location>
</feature>
<dbReference type="SUPFAM" id="SSF109998">
    <property type="entry name" value="Triger factor/SurA peptide-binding domain-like"/>
    <property type="match status" value="1"/>
</dbReference>
<feature type="chain" id="PRO_5046160898" description="Peptidyl-prolyl cis-trans isomerase, EpsD family" evidence="1">
    <location>
        <begin position="25"/>
        <end position="282"/>
    </location>
</feature>
<keyword evidence="1" id="KW-0732">Signal</keyword>
<accession>A0ABV2CXT8</accession>
<protein>
    <recommendedName>
        <fullName evidence="4">Peptidyl-prolyl cis-trans isomerase, EpsD family</fullName>
    </recommendedName>
</protein>
<evidence type="ECO:0008006" key="4">
    <source>
        <dbReference type="Google" id="ProtNLM"/>
    </source>
</evidence>
<proteinExistence type="predicted"/>
<comment type="caution">
    <text evidence="2">The sequence shown here is derived from an EMBL/GenBank/DDBJ whole genome shotgun (WGS) entry which is preliminary data.</text>
</comment>